<dbReference type="Proteomes" id="UP001231370">
    <property type="component" value="Unassembled WGS sequence"/>
</dbReference>
<reference evidence="6 7" key="1">
    <citation type="submission" date="2023-01" db="EMBL/GenBank/DDBJ databases">
        <title>Novel diversity within Roseofilum (Cyanobacteria; Desertifilaceae) from marine benthic mats with descriptions of four novel species.</title>
        <authorList>
            <person name="Wang Y."/>
            <person name="Berthold D.E."/>
            <person name="Hu J."/>
            <person name="Lefler F.W."/>
            <person name="Laughinghouse H.D. IV."/>
        </authorList>
    </citation>
    <scope>NUCLEOTIDE SEQUENCE [LARGE SCALE GENOMIC DNA]</scope>
    <source>
        <strain evidence="6 7">BLCC-M91</strain>
    </source>
</reference>
<feature type="coiled-coil region" evidence="3">
    <location>
        <begin position="216"/>
        <end position="243"/>
    </location>
</feature>
<dbReference type="RefSeq" id="WP_283763895.1">
    <property type="nucleotide sequence ID" value="NZ_JAQPOK010000130.1"/>
</dbReference>
<dbReference type="Gene3D" id="3.40.50.300">
    <property type="entry name" value="P-loop containing nucleotide triphosphate hydrolases"/>
    <property type="match status" value="1"/>
</dbReference>
<dbReference type="Pfam" id="PF01656">
    <property type="entry name" value="CbiA"/>
    <property type="match status" value="1"/>
</dbReference>
<keyword evidence="4" id="KW-1133">Transmembrane helix</keyword>
<dbReference type="SUPFAM" id="SSF52540">
    <property type="entry name" value="P-loop containing nucleoside triphosphate hydrolases"/>
    <property type="match status" value="1"/>
</dbReference>
<dbReference type="InterPro" id="IPR050445">
    <property type="entry name" value="Bact_polysacc_biosynth/exp"/>
</dbReference>
<evidence type="ECO:0000313" key="6">
    <source>
        <dbReference type="EMBL" id="MDJ1180595.1"/>
    </source>
</evidence>
<evidence type="ECO:0000256" key="2">
    <source>
        <dbReference type="ARBA" id="ARBA00022840"/>
    </source>
</evidence>
<keyword evidence="1" id="KW-0547">Nucleotide-binding</keyword>
<keyword evidence="7" id="KW-1185">Reference proteome</keyword>
<evidence type="ECO:0000313" key="7">
    <source>
        <dbReference type="Proteomes" id="UP001231370"/>
    </source>
</evidence>
<evidence type="ECO:0000256" key="4">
    <source>
        <dbReference type="SAM" id="Phobius"/>
    </source>
</evidence>
<dbReference type="PANTHER" id="PTHR32309">
    <property type="entry name" value="TYROSINE-PROTEIN KINASE"/>
    <property type="match status" value="1"/>
</dbReference>
<dbReference type="EMBL" id="JAQPOK010000130">
    <property type="protein sequence ID" value="MDJ1180595.1"/>
    <property type="molecule type" value="Genomic_DNA"/>
</dbReference>
<organism evidence="6 7">
    <name type="scientific">Roseofilum halophilum BLCC-M91</name>
    <dbReference type="NCBI Taxonomy" id="3022259"/>
    <lineage>
        <taxon>Bacteria</taxon>
        <taxon>Bacillati</taxon>
        <taxon>Cyanobacteriota</taxon>
        <taxon>Cyanophyceae</taxon>
        <taxon>Desertifilales</taxon>
        <taxon>Desertifilaceae</taxon>
        <taxon>Roseofilum</taxon>
        <taxon>Roseofilum halophilum</taxon>
    </lineage>
</organism>
<proteinExistence type="predicted"/>
<evidence type="ECO:0000259" key="5">
    <source>
        <dbReference type="Pfam" id="PF01656"/>
    </source>
</evidence>
<dbReference type="InterPro" id="IPR002586">
    <property type="entry name" value="CobQ/CobB/MinD/ParA_Nub-bd_dom"/>
</dbReference>
<sequence>MNFNHSEYTDSYNSKKIPDYINGSSAKPMENQENSELNFNWVLAVFRRRLPIMAVVAFGVTALAGSLIVKQSRQVVPVYEGSFRLLVEPVTAESRVARLSLLSQNTEDVVQQGRFNISLVDYESLIRVLSSPQIINPLLQKINEKYPNMTYNGLLGKLSTKRVTYEKDAKTEGTSLIRVSYQSSEPEKIEFVLDILSQGYIDYSIQERKASIQQGIAFIQSELPEQRNRVNSLQDKIQSLRQKYDIIEPISQGQQLSIRQRGLEIERLNVESSLREKKVLYESIQKQFDNGNYVFILSNSPNTYQTILKNAQQVESDIATLSSQLKEDSIPMQTLREQNLELTLRLREQAQAVVFQVGNEVQALEAKLQTLVSGENTLKEEIEIWPLATRQYDELQRELEFAIEHYKELLSKLESLQIDDAQIQIPWQIIDPPKVMSNAEGKPVSMAVKETRKKLAVLMVVSTLLSIGVGFLVEVLIPVFHTPEEVKSFTKLNLLGVIPLAPSLKKVQTKPIRHYFTSRSTSDFTPLLIQPEYSASFLESFRSLYTNIALMGKNQPIRSLVVSSPSTGDGKSTVSMHLAQTAAAMGKRVLLVDADLRLPQLHQALGLQNQAGLSDTIANYISLNEVIQQSDLEENLFFLSAGQTVPDPIKLLSSQKMQYLMGQLQGFFDLVIYDTPPLVGLADGHLVAARVDGVILVVRLAKTDQSLVKKSLEELTISHARVLGVVANEVKSSDSIAMSANRQYRNSSSSLS</sequence>
<accession>A0ABT7BN55</accession>
<evidence type="ECO:0000256" key="3">
    <source>
        <dbReference type="SAM" id="Coils"/>
    </source>
</evidence>
<dbReference type="InterPro" id="IPR005702">
    <property type="entry name" value="Wzc-like_C"/>
</dbReference>
<feature type="transmembrane region" description="Helical" evidence="4">
    <location>
        <begin position="50"/>
        <end position="69"/>
    </location>
</feature>
<comment type="caution">
    <text evidence="6">The sequence shown here is derived from an EMBL/GenBank/DDBJ whole genome shotgun (WGS) entry which is preliminary data.</text>
</comment>
<protein>
    <submittedName>
        <fullName evidence="6">Polysaccharide biosynthesis tyrosine autokinase</fullName>
        <ecNumber evidence="6">2.7.10.2</ecNumber>
    </submittedName>
</protein>
<dbReference type="InterPro" id="IPR027417">
    <property type="entry name" value="P-loop_NTPase"/>
</dbReference>
<name>A0ABT7BN55_9CYAN</name>
<dbReference type="NCBIfam" id="TIGR01007">
    <property type="entry name" value="eps_fam"/>
    <property type="match status" value="1"/>
</dbReference>
<dbReference type="CDD" id="cd05387">
    <property type="entry name" value="BY-kinase"/>
    <property type="match status" value="1"/>
</dbReference>
<dbReference type="EC" id="2.7.10.2" evidence="6"/>
<evidence type="ECO:0000256" key="1">
    <source>
        <dbReference type="ARBA" id="ARBA00022741"/>
    </source>
</evidence>
<dbReference type="PANTHER" id="PTHR32309:SF13">
    <property type="entry name" value="FERRIC ENTEROBACTIN TRANSPORT PROTEIN FEPE"/>
    <property type="match status" value="1"/>
</dbReference>
<keyword evidence="3" id="KW-0175">Coiled coil</keyword>
<keyword evidence="4" id="KW-0812">Transmembrane</keyword>
<keyword evidence="6" id="KW-0808">Transferase</keyword>
<feature type="transmembrane region" description="Helical" evidence="4">
    <location>
        <begin position="455"/>
        <end position="480"/>
    </location>
</feature>
<keyword evidence="4" id="KW-0472">Membrane</keyword>
<feature type="coiled-coil region" evidence="3">
    <location>
        <begin position="392"/>
        <end position="419"/>
    </location>
</feature>
<gene>
    <name evidence="6" type="ORF">PJF56_17175</name>
</gene>
<feature type="domain" description="CobQ/CobB/MinD/ParA nucleotide binding" evidence="5">
    <location>
        <begin position="561"/>
        <end position="737"/>
    </location>
</feature>
<keyword evidence="2" id="KW-0067">ATP-binding</keyword>
<dbReference type="GO" id="GO:0004715">
    <property type="term" value="F:non-membrane spanning protein tyrosine kinase activity"/>
    <property type="evidence" value="ECO:0007669"/>
    <property type="project" value="UniProtKB-EC"/>
</dbReference>